<keyword evidence="8" id="KW-0963">Cytoplasm</keyword>
<evidence type="ECO:0000256" key="8">
    <source>
        <dbReference type="HAMAP-Rule" id="MF_00181"/>
    </source>
</evidence>
<dbReference type="SUPFAM" id="SSF53187">
    <property type="entry name" value="Zn-dependent exopeptidases"/>
    <property type="match status" value="1"/>
</dbReference>
<feature type="binding site" evidence="8">
    <location>
        <position position="349"/>
    </location>
    <ligand>
        <name>Mn(2+)</name>
        <dbReference type="ChEBI" id="CHEBI:29035"/>
        <label>1</label>
    </ligand>
</feature>
<dbReference type="EMBL" id="NAEP01000036">
    <property type="protein sequence ID" value="PDQ35337.1"/>
    <property type="molecule type" value="Genomic_DNA"/>
</dbReference>
<dbReference type="Proteomes" id="UP000219994">
    <property type="component" value="Unassembled WGS sequence"/>
</dbReference>
<dbReference type="InterPro" id="IPR000819">
    <property type="entry name" value="Peptidase_M17_C"/>
</dbReference>
<dbReference type="CDD" id="cd00433">
    <property type="entry name" value="Peptidase_M17"/>
    <property type="match status" value="1"/>
</dbReference>
<dbReference type="InterPro" id="IPR023042">
    <property type="entry name" value="Peptidase_M17_leu_NH2_pept"/>
</dbReference>
<comment type="catalytic activity">
    <reaction evidence="1 8">
        <text>Release of an N-terminal amino acid, Xaa-|-Yaa-, in which Xaa is preferably Leu, but may be other amino acids including Pro although not Arg or Lys, and Yaa may be Pro. Amino acid amides and methyl esters are also readily hydrolyzed, but rates on arylamides are exceedingly low.</text>
        <dbReference type="EC" id="3.4.11.1"/>
    </reaction>
</comment>
<dbReference type="PROSITE" id="PS00631">
    <property type="entry name" value="CYTOSOL_AP"/>
    <property type="match status" value="1"/>
</dbReference>
<feature type="binding site" evidence="8">
    <location>
        <position position="270"/>
    </location>
    <ligand>
        <name>Mn(2+)</name>
        <dbReference type="ChEBI" id="CHEBI:29035"/>
        <label>2</label>
    </ligand>
</feature>
<feature type="active site" evidence="8">
    <location>
        <position position="277"/>
    </location>
</feature>
<evidence type="ECO:0000256" key="1">
    <source>
        <dbReference type="ARBA" id="ARBA00000135"/>
    </source>
</evidence>
<dbReference type="NCBIfam" id="NF002073">
    <property type="entry name" value="PRK00913.1-2"/>
    <property type="match status" value="1"/>
</dbReference>
<evidence type="ECO:0000313" key="11">
    <source>
        <dbReference type="Proteomes" id="UP000219994"/>
    </source>
</evidence>
<evidence type="ECO:0000256" key="2">
    <source>
        <dbReference type="ARBA" id="ARBA00000967"/>
    </source>
</evidence>
<dbReference type="GO" id="GO:0005737">
    <property type="term" value="C:cytoplasm"/>
    <property type="evidence" value="ECO:0007669"/>
    <property type="project" value="UniProtKB-SubCell"/>
</dbReference>
<feature type="active site" evidence="8">
    <location>
        <position position="351"/>
    </location>
</feature>
<keyword evidence="6 8" id="KW-0378">Hydrolase</keyword>
<feature type="binding site" evidence="8">
    <location>
        <position position="349"/>
    </location>
    <ligand>
        <name>Mn(2+)</name>
        <dbReference type="ChEBI" id="CHEBI:29035"/>
        <label>2</label>
    </ligand>
</feature>
<keyword evidence="8" id="KW-0479">Metal-binding</keyword>
<dbReference type="SUPFAM" id="SSF52949">
    <property type="entry name" value="Macro domain-like"/>
    <property type="match status" value="1"/>
</dbReference>
<comment type="catalytic activity">
    <reaction evidence="2 8">
        <text>Release of an N-terminal amino acid, preferentially leucine, but not glutamic or aspartic acids.</text>
        <dbReference type="EC" id="3.4.11.10"/>
    </reaction>
</comment>
<keyword evidence="8" id="KW-0464">Manganese</keyword>
<dbReference type="AlphaFoldDB" id="A0A2A6FRM7"/>
<name>A0A2A6FRM7_9MICO</name>
<organism evidence="10 11">
    <name type="scientific">Candidatus Lumbricidiphila eiseniae</name>
    <dbReference type="NCBI Taxonomy" id="1969409"/>
    <lineage>
        <taxon>Bacteria</taxon>
        <taxon>Bacillati</taxon>
        <taxon>Actinomycetota</taxon>
        <taxon>Actinomycetes</taxon>
        <taxon>Micrococcales</taxon>
        <taxon>Microbacteriaceae</taxon>
        <taxon>Candidatus Lumbricidiphila</taxon>
    </lineage>
</organism>
<dbReference type="InterPro" id="IPR043472">
    <property type="entry name" value="Macro_dom-like"/>
</dbReference>
<dbReference type="Gene3D" id="3.40.220.10">
    <property type="entry name" value="Leucine Aminopeptidase, subunit E, domain 1"/>
    <property type="match status" value="1"/>
</dbReference>
<keyword evidence="5 8" id="KW-0645">Protease</keyword>
<evidence type="ECO:0000259" key="9">
    <source>
        <dbReference type="PROSITE" id="PS00631"/>
    </source>
</evidence>
<dbReference type="PANTHER" id="PTHR11963">
    <property type="entry name" value="LEUCINE AMINOPEPTIDASE-RELATED"/>
    <property type="match status" value="1"/>
</dbReference>
<dbReference type="EC" id="3.4.11.1" evidence="8"/>
<dbReference type="GO" id="GO:0006508">
    <property type="term" value="P:proteolysis"/>
    <property type="evidence" value="ECO:0007669"/>
    <property type="project" value="UniProtKB-KW"/>
</dbReference>
<evidence type="ECO:0000256" key="3">
    <source>
        <dbReference type="ARBA" id="ARBA00009528"/>
    </source>
</evidence>
<dbReference type="HAMAP" id="MF_00181">
    <property type="entry name" value="Cytosol_peptidase_M17"/>
    <property type="match status" value="1"/>
</dbReference>
<keyword evidence="4 8" id="KW-0031">Aminopeptidase</keyword>
<gene>
    <name evidence="8" type="primary">pepA</name>
    <name evidence="10" type="ORF">B5766_07000</name>
</gene>
<comment type="caution">
    <text evidence="10">The sequence shown here is derived from an EMBL/GenBank/DDBJ whole genome shotgun (WGS) entry which is preliminary data.</text>
</comment>
<accession>A0A2A6FRM7</accession>
<dbReference type="Pfam" id="PF00883">
    <property type="entry name" value="Peptidase_M17"/>
    <property type="match status" value="1"/>
</dbReference>
<comment type="function">
    <text evidence="7 8">Presumably involved in the processing and regular turnover of intracellular proteins. Catalyzes the removal of unsubstituted N-terminal amino acids from various peptides.</text>
</comment>
<dbReference type="InterPro" id="IPR011356">
    <property type="entry name" value="Leucine_aapep/pepB"/>
</dbReference>
<evidence type="ECO:0000256" key="4">
    <source>
        <dbReference type="ARBA" id="ARBA00022438"/>
    </source>
</evidence>
<comment type="similarity">
    <text evidence="3 8">Belongs to the peptidase M17 family.</text>
</comment>
<protein>
    <recommendedName>
        <fullName evidence="8">Probable cytosol aminopeptidase</fullName>
        <ecNumber evidence="8">3.4.11.1</ecNumber>
    </recommendedName>
    <alternativeName>
        <fullName evidence="8">Leucine aminopeptidase</fullName>
        <shortName evidence="8">LAP</shortName>
        <ecNumber evidence="8">3.4.11.10</ecNumber>
    </alternativeName>
    <alternativeName>
        <fullName evidence="8">Leucyl aminopeptidase</fullName>
    </alternativeName>
</protein>
<feature type="binding site" evidence="8">
    <location>
        <position position="288"/>
    </location>
    <ligand>
        <name>Mn(2+)</name>
        <dbReference type="ChEBI" id="CHEBI:29035"/>
        <label>2</label>
    </ligand>
</feature>
<dbReference type="Gene3D" id="3.40.630.10">
    <property type="entry name" value="Zn peptidases"/>
    <property type="match status" value="1"/>
</dbReference>
<reference evidence="11" key="1">
    <citation type="submission" date="2017-03" db="EMBL/GenBank/DDBJ databases">
        <authorList>
            <person name="Lund M.B."/>
        </authorList>
    </citation>
    <scope>NUCLEOTIDE SEQUENCE [LARGE SCALE GENOMIC DNA]</scope>
</reference>
<dbReference type="Pfam" id="PF02789">
    <property type="entry name" value="Peptidase_M17_N"/>
    <property type="match status" value="1"/>
</dbReference>
<dbReference type="InterPro" id="IPR008283">
    <property type="entry name" value="Peptidase_M17_N"/>
</dbReference>
<evidence type="ECO:0000256" key="7">
    <source>
        <dbReference type="ARBA" id="ARBA00049972"/>
    </source>
</evidence>
<feature type="binding site" evidence="8">
    <location>
        <position position="265"/>
    </location>
    <ligand>
        <name>Mn(2+)</name>
        <dbReference type="ChEBI" id="CHEBI:29035"/>
        <label>2</label>
    </ligand>
</feature>
<dbReference type="EC" id="3.4.11.10" evidence="8"/>
<dbReference type="GO" id="GO:0070006">
    <property type="term" value="F:metalloaminopeptidase activity"/>
    <property type="evidence" value="ECO:0007669"/>
    <property type="project" value="InterPro"/>
</dbReference>
<dbReference type="PRINTS" id="PR00481">
    <property type="entry name" value="LAMNOPPTDASE"/>
</dbReference>
<comment type="subcellular location">
    <subcellularLocation>
        <location evidence="8">Cytoplasm</location>
    </subcellularLocation>
</comment>
<evidence type="ECO:0000256" key="6">
    <source>
        <dbReference type="ARBA" id="ARBA00022801"/>
    </source>
</evidence>
<feature type="binding site" evidence="8">
    <location>
        <position position="270"/>
    </location>
    <ligand>
        <name>Mn(2+)</name>
        <dbReference type="ChEBI" id="CHEBI:29035"/>
        <label>1</label>
    </ligand>
</feature>
<feature type="binding site" evidence="8">
    <location>
        <position position="347"/>
    </location>
    <ligand>
        <name>Mn(2+)</name>
        <dbReference type="ChEBI" id="CHEBI:29035"/>
        <label>1</label>
    </ligand>
</feature>
<feature type="domain" description="Cytosol aminopeptidase" evidence="9">
    <location>
        <begin position="345"/>
        <end position="352"/>
    </location>
</feature>
<dbReference type="GO" id="GO:0030145">
    <property type="term" value="F:manganese ion binding"/>
    <property type="evidence" value="ECO:0007669"/>
    <property type="project" value="UniProtKB-UniRule"/>
</dbReference>
<evidence type="ECO:0000313" key="10">
    <source>
        <dbReference type="EMBL" id="PDQ35337.1"/>
    </source>
</evidence>
<proteinExistence type="inferred from homology"/>
<dbReference type="PANTHER" id="PTHR11963:SF23">
    <property type="entry name" value="CYTOSOL AMINOPEPTIDASE"/>
    <property type="match status" value="1"/>
</dbReference>
<evidence type="ECO:0000256" key="5">
    <source>
        <dbReference type="ARBA" id="ARBA00022670"/>
    </source>
</evidence>
<comment type="cofactor">
    <cofactor evidence="8">
        <name>Mn(2+)</name>
        <dbReference type="ChEBI" id="CHEBI:29035"/>
    </cofactor>
    <text evidence="8">Binds 2 manganese ions per subunit.</text>
</comment>
<sequence>MPAPALSLSPASPLDESVDAVILFACTGDDGVELLLPPGIPYDAAPFTDLTKNAVQLGASGRAEEVTCLPGGDTGPRIFAIVGVGKIGSTAKTGPVKTPDAATIRRAAGAATRHLTDVESVALIVEGGPELAAAALEGAALGAYAYTEYRSTPKPAITSISLRTSHEATAIGLDRVRVIVAAVTSTRDLVNASPADLFPQRFAEIAVETASAVGVEVRVWDEKELGADGFGGIAGVGQGSSHPPRLVKLSYRPDGASQHLALVGKGITFDSGGLSLKPAASMAGMKTDMAGAAAVLAVIVALAELKVPVRVTGWLCLAENLPSATAIRPNDVLRIRGGTTVEVTNTDAEGRLVLADGIVAASEEHPDAIIDIATLTGAQIVSLGHRISGLMGNDALVAQVRSAADEIDEAVWPMPLPSDLLTSLTSDVADLANAKMGAALPGMLVAGVFLREFVGTQAESEHRIPWAHLDIAGPSHNSAAGWGFTGAGATGVGVRTLVRLGEVLAHQVVGS</sequence>